<dbReference type="InterPro" id="IPR050169">
    <property type="entry name" value="Krueppel_C2H2_ZnF"/>
</dbReference>
<dbReference type="PANTHER" id="PTHR23232:SF158">
    <property type="entry name" value="KRAB DOMAIN-CONTAINING PROTEIN 5"/>
    <property type="match status" value="1"/>
</dbReference>
<dbReference type="Proteomes" id="UP000664940">
    <property type="component" value="Unassembled WGS sequence"/>
</dbReference>
<dbReference type="AlphaFoldDB" id="A0A833ZW00"/>
<dbReference type="GO" id="GO:0006355">
    <property type="term" value="P:regulation of DNA-templated transcription"/>
    <property type="evidence" value="ECO:0007669"/>
    <property type="project" value="InterPro"/>
</dbReference>
<evidence type="ECO:0000259" key="1">
    <source>
        <dbReference type="PROSITE" id="PS50805"/>
    </source>
</evidence>
<comment type="caution">
    <text evidence="2">The sequence shown here is derived from an EMBL/GenBank/DDBJ whole genome shotgun (WGS) entry which is preliminary data.</text>
</comment>
<dbReference type="InterPro" id="IPR001909">
    <property type="entry name" value="KRAB"/>
</dbReference>
<dbReference type="PROSITE" id="PS50805">
    <property type="entry name" value="KRAB"/>
    <property type="match status" value="1"/>
</dbReference>
<evidence type="ECO:0000313" key="3">
    <source>
        <dbReference type="Proteomes" id="UP000664940"/>
    </source>
</evidence>
<organism evidence="2 3">
    <name type="scientific">Phyllostomus discolor</name>
    <name type="common">pale spear-nosed bat</name>
    <dbReference type="NCBI Taxonomy" id="89673"/>
    <lineage>
        <taxon>Eukaryota</taxon>
        <taxon>Metazoa</taxon>
        <taxon>Chordata</taxon>
        <taxon>Craniata</taxon>
        <taxon>Vertebrata</taxon>
        <taxon>Euteleostomi</taxon>
        <taxon>Mammalia</taxon>
        <taxon>Eutheria</taxon>
        <taxon>Laurasiatheria</taxon>
        <taxon>Chiroptera</taxon>
        <taxon>Yangochiroptera</taxon>
        <taxon>Phyllostomidae</taxon>
        <taxon>Phyllostominae</taxon>
        <taxon>Phyllostomus</taxon>
    </lineage>
</organism>
<feature type="domain" description="KRAB" evidence="1">
    <location>
        <begin position="4"/>
        <end position="76"/>
    </location>
</feature>
<sequence>MDSVAFEDVAVNFSLEEWALLDSLQKKLYRDVMQETFRNLASVRKKWEDHDIEVQYKHQGRRRRVCLRISARVTGCLQRSCGTHRPAPGIISAQSEDHDVVGSGLVHTGPGPAALLCVIVFMASSVFKGSPSLL</sequence>
<dbReference type="SUPFAM" id="SSF109640">
    <property type="entry name" value="KRAB domain (Kruppel-associated box)"/>
    <property type="match status" value="1"/>
</dbReference>
<dbReference type="CDD" id="cd07765">
    <property type="entry name" value="KRAB_A-box"/>
    <property type="match status" value="1"/>
</dbReference>
<proteinExistence type="predicted"/>
<gene>
    <name evidence="2" type="ORF">HJG60_020686</name>
</gene>
<dbReference type="PANTHER" id="PTHR23232">
    <property type="entry name" value="KRAB DOMAIN C2H2 ZINC FINGER"/>
    <property type="match status" value="1"/>
</dbReference>
<dbReference type="Pfam" id="PF01352">
    <property type="entry name" value="KRAB"/>
    <property type="match status" value="1"/>
</dbReference>
<dbReference type="SMART" id="SM00349">
    <property type="entry name" value="KRAB"/>
    <property type="match status" value="1"/>
</dbReference>
<dbReference type="EMBL" id="JABVXQ010000008">
    <property type="protein sequence ID" value="KAF6098236.1"/>
    <property type="molecule type" value="Genomic_DNA"/>
</dbReference>
<reference evidence="2 3" key="1">
    <citation type="journal article" date="2020" name="Nature">
        <title>Six reference-quality genomes reveal evolution of bat adaptations.</title>
        <authorList>
            <person name="Jebb D."/>
            <person name="Huang Z."/>
            <person name="Pippel M."/>
            <person name="Hughes G.M."/>
            <person name="Lavrichenko K."/>
            <person name="Devanna P."/>
            <person name="Winkler S."/>
            <person name="Jermiin L.S."/>
            <person name="Skirmuntt E.C."/>
            <person name="Katzourakis A."/>
            <person name="Burkitt-Gray L."/>
            <person name="Ray D.A."/>
            <person name="Sullivan K.A.M."/>
            <person name="Roscito J.G."/>
            <person name="Kirilenko B.M."/>
            <person name="Davalos L.M."/>
            <person name="Corthals A.P."/>
            <person name="Power M.L."/>
            <person name="Jones G."/>
            <person name="Ransome R.D."/>
            <person name="Dechmann D.K.N."/>
            <person name="Locatelli A.G."/>
            <person name="Puechmaille S.J."/>
            <person name="Fedrigo O."/>
            <person name="Jarvis E.D."/>
            <person name="Hiller M."/>
            <person name="Vernes S.C."/>
            <person name="Myers E.W."/>
            <person name="Teeling E.C."/>
        </authorList>
    </citation>
    <scope>NUCLEOTIDE SEQUENCE [LARGE SCALE GENOMIC DNA]</scope>
    <source>
        <strain evidence="2">Bat1K_MPI-CBG_1</strain>
    </source>
</reference>
<accession>A0A833ZW00</accession>
<protein>
    <submittedName>
        <fullName evidence="2">Zinc finger protein 14</fullName>
    </submittedName>
</protein>
<dbReference type="InterPro" id="IPR036051">
    <property type="entry name" value="KRAB_dom_sf"/>
</dbReference>
<name>A0A833ZW00_9CHIR</name>
<dbReference type="Gene3D" id="6.10.140.140">
    <property type="match status" value="1"/>
</dbReference>
<evidence type="ECO:0000313" key="2">
    <source>
        <dbReference type="EMBL" id="KAF6098236.1"/>
    </source>
</evidence>